<dbReference type="UniPathway" id="UPA00109">
    <property type="reaction ID" value="UER00181"/>
</dbReference>
<dbReference type="PANTHER" id="PTHR11469">
    <property type="entry name" value="GLUCOSE-6-PHOSPHATE ISOMERASE"/>
    <property type="match status" value="1"/>
</dbReference>
<dbReference type="Gene3D" id="3.40.50.10490">
    <property type="entry name" value="Glucose-6-phosphate isomerase like protein, domain 1"/>
    <property type="match status" value="2"/>
</dbReference>
<dbReference type="GO" id="GO:0048029">
    <property type="term" value="F:monosaccharide binding"/>
    <property type="evidence" value="ECO:0007669"/>
    <property type="project" value="TreeGrafter"/>
</dbReference>
<dbReference type="InterPro" id="IPR023096">
    <property type="entry name" value="G6P_Isomerase_C"/>
</dbReference>
<gene>
    <name evidence="7" type="primary">pgi</name>
    <name evidence="9" type="ORF">FRC96_19930</name>
</gene>
<dbReference type="GO" id="GO:0097367">
    <property type="term" value="F:carbohydrate derivative binding"/>
    <property type="evidence" value="ECO:0007669"/>
    <property type="project" value="InterPro"/>
</dbReference>
<protein>
    <recommendedName>
        <fullName evidence="7">Glucose-6-phosphate isomerase</fullName>
        <shortName evidence="7">GPI</shortName>
        <ecNumber evidence="7">5.3.1.9</ecNumber>
    </recommendedName>
    <alternativeName>
        <fullName evidence="7">Phosphoglucose isomerase</fullName>
        <shortName evidence="7">PGI</shortName>
    </alternativeName>
    <alternativeName>
        <fullName evidence="7">Phosphohexose isomerase</fullName>
        <shortName evidence="7">PHI</shortName>
    </alternativeName>
</protein>
<dbReference type="Proteomes" id="UP000321046">
    <property type="component" value="Unassembled WGS sequence"/>
</dbReference>
<evidence type="ECO:0000256" key="4">
    <source>
        <dbReference type="ARBA" id="ARBA00023152"/>
    </source>
</evidence>
<evidence type="ECO:0000256" key="2">
    <source>
        <dbReference type="ARBA" id="ARBA00006604"/>
    </source>
</evidence>
<comment type="function">
    <text evidence="7">Catalyzes the reversible isomerization of glucose-6-phosphate to fructose-6-phosphate.</text>
</comment>
<evidence type="ECO:0000256" key="6">
    <source>
        <dbReference type="ARBA" id="ARBA00029321"/>
    </source>
</evidence>
<dbReference type="InterPro" id="IPR035476">
    <property type="entry name" value="SIS_PGI_1"/>
</dbReference>
<evidence type="ECO:0000313" key="10">
    <source>
        <dbReference type="Proteomes" id="UP000321046"/>
    </source>
</evidence>
<sequence>MYSYDDAGLFDVEAGLSPDFDTLWSDRCQDAITSLQRRIASGELGFASLPERDPIDLITWAEGRRAEGWTDQIVIGIGGSSLGTRAVLEAMGPAWKAAIRTHFAENLDPVTLHAILEQVDLQKTLLVVVTKSGSTIETMSQLWILYDALVRVVGREQADRQVIAITDPQKGSLRALAQERDWESFDVPPNVGGRFSVLSAVSLVPLALAGYDIDGLLGGARRCLDGGEDAWMGLARIAAQHVALGDQGYGQLVMMAYADRLNALVDWFRQLWAESLGKARDRRGARVHTGITPIKAIGAIDQHSQVQLYMEGPNDKQILFVETRSHSTDLTIPLSPSLPASLSHLQGRSVAEILQAEAQGTRAALARAGRPTACWRLESTGAASVGGFLTAWMVITALAGELLDIDAFDQPGVELGKKIAHGLLGHPEHGALADETGAVPMSDTAGAWTARR</sequence>
<evidence type="ECO:0000256" key="7">
    <source>
        <dbReference type="HAMAP-Rule" id="MF_00473"/>
    </source>
</evidence>
<organism evidence="9 10">
    <name type="scientific">Lujinxingia vulgaris</name>
    <dbReference type="NCBI Taxonomy" id="2600176"/>
    <lineage>
        <taxon>Bacteria</taxon>
        <taxon>Deltaproteobacteria</taxon>
        <taxon>Bradymonadales</taxon>
        <taxon>Lujinxingiaceae</taxon>
        <taxon>Lujinxingia</taxon>
    </lineage>
</organism>
<evidence type="ECO:0000256" key="3">
    <source>
        <dbReference type="ARBA" id="ARBA00022432"/>
    </source>
</evidence>
<evidence type="ECO:0000256" key="8">
    <source>
        <dbReference type="RuleBase" id="RU000612"/>
    </source>
</evidence>
<dbReference type="RefSeq" id="WP_146977191.1">
    <property type="nucleotide sequence ID" value="NZ_VOSL01000144.1"/>
</dbReference>
<dbReference type="GO" id="GO:0004347">
    <property type="term" value="F:glucose-6-phosphate isomerase activity"/>
    <property type="evidence" value="ECO:0007669"/>
    <property type="project" value="UniProtKB-UniRule"/>
</dbReference>
<dbReference type="Pfam" id="PF00342">
    <property type="entry name" value="PGI"/>
    <property type="match status" value="1"/>
</dbReference>
<dbReference type="UniPathway" id="UPA00138"/>
<comment type="catalytic activity">
    <reaction evidence="6 7 8">
        <text>alpha-D-glucose 6-phosphate = beta-D-fructose 6-phosphate</text>
        <dbReference type="Rhea" id="RHEA:11816"/>
        <dbReference type="ChEBI" id="CHEBI:57634"/>
        <dbReference type="ChEBI" id="CHEBI:58225"/>
        <dbReference type="EC" id="5.3.1.9"/>
    </reaction>
</comment>
<comment type="caution">
    <text evidence="9">The sequence shown here is derived from an EMBL/GenBank/DDBJ whole genome shotgun (WGS) entry which is preliminary data.</text>
</comment>
<evidence type="ECO:0000256" key="1">
    <source>
        <dbReference type="ARBA" id="ARBA00004926"/>
    </source>
</evidence>
<feature type="active site" evidence="7">
    <location>
        <position position="303"/>
    </location>
</feature>
<keyword evidence="5 7" id="KW-0413">Isomerase</keyword>
<dbReference type="InterPro" id="IPR035482">
    <property type="entry name" value="SIS_PGI_2"/>
</dbReference>
<dbReference type="SUPFAM" id="SSF53697">
    <property type="entry name" value="SIS domain"/>
    <property type="match status" value="1"/>
</dbReference>
<dbReference type="CDD" id="cd05015">
    <property type="entry name" value="SIS_PGI_1"/>
    <property type="match status" value="1"/>
</dbReference>
<dbReference type="Gene3D" id="1.10.1390.10">
    <property type="match status" value="1"/>
</dbReference>
<dbReference type="PRINTS" id="PR00662">
    <property type="entry name" value="G6PISOMERASE"/>
</dbReference>
<dbReference type="GO" id="GO:0051156">
    <property type="term" value="P:glucose 6-phosphate metabolic process"/>
    <property type="evidence" value="ECO:0007669"/>
    <property type="project" value="TreeGrafter"/>
</dbReference>
<dbReference type="GO" id="GO:0006096">
    <property type="term" value="P:glycolytic process"/>
    <property type="evidence" value="ECO:0007669"/>
    <property type="project" value="UniProtKB-UniRule"/>
</dbReference>
<evidence type="ECO:0000313" key="9">
    <source>
        <dbReference type="EMBL" id="TXD31900.1"/>
    </source>
</evidence>
<dbReference type="InterPro" id="IPR018189">
    <property type="entry name" value="Phosphoglucose_isomerase_CS"/>
</dbReference>
<dbReference type="PROSITE" id="PS51463">
    <property type="entry name" value="P_GLUCOSE_ISOMERASE_3"/>
    <property type="match status" value="1"/>
</dbReference>
<name>A0A5C6X1Y8_9DELT</name>
<dbReference type="CDD" id="cd05016">
    <property type="entry name" value="SIS_PGI_2"/>
    <property type="match status" value="1"/>
</dbReference>
<comment type="pathway">
    <text evidence="1 7 8">Carbohydrate degradation; glycolysis; D-glyceraldehyde 3-phosphate and glycerone phosphate from D-glucose: step 2/4.</text>
</comment>
<dbReference type="PANTHER" id="PTHR11469:SF1">
    <property type="entry name" value="GLUCOSE-6-PHOSPHATE ISOMERASE"/>
    <property type="match status" value="1"/>
</dbReference>
<accession>A0A5C6X1Y8</accession>
<comment type="similarity">
    <text evidence="2 7 8">Belongs to the GPI family.</text>
</comment>
<dbReference type="EMBL" id="VOSL01000144">
    <property type="protein sequence ID" value="TXD31900.1"/>
    <property type="molecule type" value="Genomic_DNA"/>
</dbReference>
<dbReference type="OrthoDB" id="140919at2"/>
<dbReference type="InterPro" id="IPR046348">
    <property type="entry name" value="SIS_dom_sf"/>
</dbReference>
<dbReference type="AlphaFoldDB" id="A0A5C6X1Y8"/>
<dbReference type="GO" id="GO:0005829">
    <property type="term" value="C:cytosol"/>
    <property type="evidence" value="ECO:0007669"/>
    <property type="project" value="TreeGrafter"/>
</dbReference>
<proteinExistence type="inferred from homology"/>
<feature type="active site" evidence="7">
    <location>
        <position position="417"/>
    </location>
</feature>
<keyword evidence="3 7" id="KW-0312">Gluconeogenesis</keyword>
<dbReference type="InterPro" id="IPR001672">
    <property type="entry name" value="G6P_Isomerase"/>
</dbReference>
<dbReference type="GO" id="GO:0006094">
    <property type="term" value="P:gluconeogenesis"/>
    <property type="evidence" value="ECO:0007669"/>
    <property type="project" value="UniProtKB-UniRule"/>
</dbReference>
<comment type="pathway">
    <text evidence="7">Carbohydrate biosynthesis; gluconeogenesis.</text>
</comment>
<keyword evidence="4 7" id="KW-0324">Glycolysis</keyword>
<reference evidence="9 10" key="1">
    <citation type="submission" date="2019-08" db="EMBL/GenBank/DDBJ databases">
        <title>Bradymonadales sp. TMQ2.</title>
        <authorList>
            <person name="Liang Q."/>
        </authorList>
    </citation>
    <scope>NUCLEOTIDE SEQUENCE [LARGE SCALE GENOMIC DNA]</scope>
    <source>
        <strain evidence="9 10">TMQ2</strain>
    </source>
</reference>
<comment type="subcellular location">
    <subcellularLocation>
        <location evidence="7">Cytoplasm</location>
    </subcellularLocation>
</comment>
<dbReference type="HAMAP" id="MF_00473">
    <property type="entry name" value="G6P_isomerase"/>
    <property type="match status" value="1"/>
</dbReference>
<evidence type="ECO:0000256" key="5">
    <source>
        <dbReference type="ARBA" id="ARBA00023235"/>
    </source>
</evidence>
<dbReference type="PROSITE" id="PS00174">
    <property type="entry name" value="P_GLUCOSE_ISOMERASE_2"/>
    <property type="match status" value="1"/>
</dbReference>
<feature type="active site" description="Proton donor" evidence="7">
    <location>
        <position position="274"/>
    </location>
</feature>
<keyword evidence="7" id="KW-0963">Cytoplasm</keyword>
<dbReference type="EC" id="5.3.1.9" evidence="7"/>